<dbReference type="Proteomes" id="UP000238392">
    <property type="component" value="Unassembled WGS sequence"/>
</dbReference>
<name>A0A2T0X072_9RHOB</name>
<evidence type="ECO:0000256" key="1">
    <source>
        <dbReference type="SAM" id="SignalP"/>
    </source>
</evidence>
<dbReference type="RefSeq" id="WP_106262868.1">
    <property type="nucleotide sequence ID" value="NZ_PVTQ01000002.1"/>
</dbReference>
<dbReference type="InterPro" id="IPR007314">
    <property type="entry name" value="Cofac_haem-bd_dom"/>
</dbReference>
<reference evidence="3 4" key="1">
    <citation type="submission" date="2018-03" db="EMBL/GenBank/DDBJ databases">
        <title>Genomic Encyclopedia of Archaeal and Bacterial Type Strains, Phase II (KMG-II): from individual species to whole genera.</title>
        <authorList>
            <person name="Goeker M."/>
        </authorList>
    </citation>
    <scope>NUCLEOTIDE SEQUENCE [LARGE SCALE GENOMIC DNA]</scope>
    <source>
        <strain evidence="3 4">DSM 100212</strain>
    </source>
</reference>
<dbReference type="SUPFAM" id="SSF159501">
    <property type="entry name" value="EreA/ChaN-like"/>
    <property type="match status" value="1"/>
</dbReference>
<proteinExistence type="predicted"/>
<evidence type="ECO:0000259" key="2">
    <source>
        <dbReference type="Pfam" id="PF04187"/>
    </source>
</evidence>
<feature type="domain" description="Haem-binding uptake Tiki superfamily ChaN" evidence="2">
    <location>
        <begin position="26"/>
        <end position="220"/>
    </location>
</feature>
<organism evidence="3 4">
    <name type="scientific">Donghicola tyrosinivorans</name>
    <dbReference type="NCBI Taxonomy" id="1652492"/>
    <lineage>
        <taxon>Bacteria</taxon>
        <taxon>Pseudomonadati</taxon>
        <taxon>Pseudomonadota</taxon>
        <taxon>Alphaproteobacteria</taxon>
        <taxon>Rhodobacterales</taxon>
        <taxon>Roseobacteraceae</taxon>
        <taxon>Donghicola</taxon>
    </lineage>
</organism>
<dbReference type="OrthoDB" id="9795827at2"/>
<protein>
    <submittedName>
        <fullName evidence="3">Putative iron-regulated protein</fullName>
    </submittedName>
</protein>
<feature type="chain" id="PRO_5015786458" evidence="1">
    <location>
        <begin position="19"/>
        <end position="268"/>
    </location>
</feature>
<keyword evidence="4" id="KW-1185">Reference proteome</keyword>
<comment type="caution">
    <text evidence="3">The sequence shown here is derived from an EMBL/GenBank/DDBJ whole genome shotgun (WGS) entry which is preliminary data.</text>
</comment>
<keyword evidence="1" id="KW-0732">Signal</keyword>
<dbReference type="Gene3D" id="3.40.50.11550">
    <property type="match status" value="2"/>
</dbReference>
<sequence>MRTPAFLLVCLVALPAHGAQIDDITDLPDGQVFVLGEYHDSAIQHLNQARAIRAISPAAVVFEQLTPDVAAKLTAEDRVSPEQLEKVTGWADSGWPSMDIYWPVFEAVGQAAIYGAWVQREDLRASVGQGAAAVFGPEAARFGLDQSLPEDQQEIREAEQMEAHCNAMPAEMMGGMVESQRLRDAALAQAALTALEDTGGPVAVITGNGHARNDWGMPYLLGLAAPDVRVISVGQLEQAPDDQPPYDLWLVTAPTERDDPCTTFGTQE</sequence>
<evidence type="ECO:0000313" key="4">
    <source>
        <dbReference type="Proteomes" id="UP000238392"/>
    </source>
</evidence>
<dbReference type="EMBL" id="PVTQ01000002">
    <property type="protein sequence ID" value="PRY92346.1"/>
    <property type="molecule type" value="Genomic_DNA"/>
</dbReference>
<feature type="signal peptide" evidence="1">
    <location>
        <begin position="1"/>
        <end position="18"/>
    </location>
</feature>
<gene>
    <name evidence="3" type="ORF">CLV74_102261</name>
</gene>
<dbReference type="Pfam" id="PF04187">
    <property type="entry name" value="Cofac_haem_bdg"/>
    <property type="match status" value="1"/>
</dbReference>
<dbReference type="CDD" id="cd14727">
    <property type="entry name" value="ChanN-like"/>
    <property type="match status" value="1"/>
</dbReference>
<evidence type="ECO:0000313" key="3">
    <source>
        <dbReference type="EMBL" id="PRY92346.1"/>
    </source>
</evidence>
<accession>A0A2T0X072</accession>
<dbReference type="AlphaFoldDB" id="A0A2T0X072"/>